<sequence>MLMLNLGVASLLAGIVASAPPHQNVQRQAATTSAPSATIDSGVVIGTQTSIAGAPSPVVNQYLGVPFAASPTRFAPAQSATPWSSAYMATQRGPACIQQFNYPESSRNFTIAAFNTPAPPESEDCLSVNIFVPAGAQNGGGLKPVMFWIYGGSLQFGYNGQAAYDGSSFAANQDVIVVATNYRTNVFGFPSAPSLPLTARNLGYLDQRFSLKWVQRNIRSFGGDPSRVTIFGESAGSFSVDSLVTSFGPSAPDGPPPFNAAIMQSGQSSVTARLGADSSSWTRLISQLNCTTSDDLACARAAPATTLKSIIERGAIAFRPTLDNYTQLQYPEAARRAGNIARVPIMTGTNANEGILFTFTQNDTVAYLRSTLPSITDAQIQVILSAYPIGQAGISTQTDQIARIYTDVGFQCPSAIVANDTASARIPAWRYYYNATFANIQPIPGVNFGPYHASEIPIVFGTYPTYNSPARGYATQTQARLSELMQNMWATFAKNPTGGPAPGWNGVIGGGLQVIGGLGGLDSQGRLRSSAPVAAIDGGRCEIWRAAYGLTS</sequence>
<proteinExistence type="inferred from homology"/>
<dbReference type="PANTHER" id="PTHR43918:SF4">
    <property type="entry name" value="CARBOXYLIC ESTER HYDROLASE"/>
    <property type="match status" value="1"/>
</dbReference>
<dbReference type="EC" id="3.1.1.-" evidence="3"/>
<reference evidence="5 6" key="1">
    <citation type="submission" date="2023-08" db="EMBL/GenBank/DDBJ databases">
        <title>Black Yeasts Isolated from many extreme environments.</title>
        <authorList>
            <person name="Coleine C."/>
            <person name="Stajich J.E."/>
            <person name="Selbmann L."/>
        </authorList>
    </citation>
    <scope>NUCLEOTIDE SEQUENCE [LARGE SCALE GENOMIC DNA]</scope>
    <source>
        <strain evidence="5 6">CCFEE 5910</strain>
    </source>
</reference>
<keyword evidence="6" id="KW-1185">Reference proteome</keyword>
<dbReference type="PROSITE" id="PS00122">
    <property type="entry name" value="CARBOXYLESTERASE_B_1"/>
    <property type="match status" value="1"/>
</dbReference>
<dbReference type="PANTHER" id="PTHR43918">
    <property type="entry name" value="ACETYLCHOLINESTERASE"/>
    <property type="match status" value="1"/>
</dbReference>
<dbReference type="EMBL" id="JAVRRJ010000001">
    <property type="protein sequence ID" value="KAK5090497.1"/>
    <property type="molecule type" value="Genomic_DNA"/>
</dbReference>
<dbReference type="InterPro" id="IPR050654">
    <property type="entry name" value="AChE-related_enzymes"/>
</dbReference>
<dbReference type="Gene3D" id="3.40.50.1820">
    <property type="entry name" value="alpha/beta hydrolase"/>
    <property type="match status" value="1"/>
</dbReference>
<gene>
    <name evidence="5" type="ORF">LTR05_000669</name>
</gene>
<dbReference type="AlphaFoldDB" id="A0AAN7YE58"/>
<feature type="chain" id="PRO_5042672260" description="Carboxylic ester hydrolase" evidence="3">
    <location>
        <begin position="19"/>
        <end position="552"/>
    </location>
</feature>
<organism evidence="5 6">
    <name type="scientific">Lithohypha guttulata</name>
    <dbReference type="NCBI Taxonomy" id="1690604"/>
    <lineage>
        <taxon>Eukaryota</taxon>
        <taxon>Fungi</taxon>
        <taxon>Dikarya</taxon>
        <taxon>Ascomycota</taxon>
        <taxon>Pezizomycotina</taxon>
        <taxon>Eurotiomycetes</taxon>
        <taxon>Chaetothyriomycetidae</taxon>
        <taxon>Chaetothyriales</taxon>
        <taxon>Trichomeriaceae</taxon>
        <taxon>Lithohypha</taxon>
    </lineage>
</organism>
<dbReference type="InterPro" id="IPR019826">
    <property type="entry name" value="Carboxylesterase_B_AS"/>
</dbReference>
<comment type="similarity">
    <text evidence="1 3">Belongs to the type-B carboxylesterase/lipase family.</text>
</comment>
<feature type="domain" description="Carboxylesterase type B" evidence="4">
    <location>
        <begin position="34"/>
        <end position="496"/>
    </location>
</feature>
<dbReference type="GO" id="GO:0052689">
    <property type="term" value="F:carboxylic ester hydrolase activity"/>
    <property type="evidence" value="ECO:0007669"/>
    <property type="project" value="TreeGrafter"/>
</dbReference>
<dbReference type="Pfam" id="PF00135">
    <property type="entry name" value="COesterase"/>
    <property type="match status" value="1"/>
</dbReference>
<dbReference type="Proteomes" id="UP001309876">
    <property type="component" value="Unassembled WGS sequence"/>
</dbReference>
<comment type="caution">
    <text evidence="5">The sequence shown here is derived from an EMBL/GenBank/DDBJ whole genome shotgun (WGS) entry which is preliminary data.</text>
</comment>
<evidence type="ECO:0000256" key="2">
    <source>
        <dbReference type="ARBA" id="ARBA00022801"/>
    </source>
</evidence>
<evidence type="ECO:0000313" key="6">
    <source>
        <dbReference type="Proteomes" id="UP001309876"/>
    </source>
</evidence>
<protein>
    <recommendedName>
        <fullName evidence="3">Carboxylic ester hydrolase</fullName>
        <ecNumber evidence="3">3.1.1.-</ecNumber>
    </recommendedName>
</protein>
<evidence type="ECO:0000313" key="5">
    <source>
        <dbReference type="EMBL" id="KAK5090497.1"/>
    </source>
</evidence>
<dbReference type="InterPro" id="IPR029058">
    <property type="entry name" value="AB_hydrolase_fold"/>
</dbReference>
<dbReference type="SUPFAM" id="SSF53474">
    <property type="entry name" value="alpha/beta-Hydrolases"/>
    <property type="match status" value="1"/>
</dbReference>
<keyword evidence="2 3" id="KW-0378">Hydrolase</keyword>
<evidence type="ECO:0000256" key="3">
    <source>
        <dbReference type="RuleBase" id="RU361235"/>
    </source>
</evidence>
<feature type="signal peptide" evidence="3">
    <location>
        <begin position="1"/>
        <end position="18"/>
    </location>
</feature>
<name>A0AAN7YE58_9EURO</name>
<dbReference type="InterPro" id="IPR002018">
    <property type="entry name" value="CarbesteraseB"/>
</dbReference>
<keyword evidence="3" id="KW-0732">Signal</keyword>
<accession>A0AAN7YE58</accession>
<evidence type="ECO:0000259" key="4">
    <source>
        <dbReference type="Pfam" id="PF00135"/>
    </source>
</evidence>
<evidence type="ECO:0000256" key="1">
    <source>
        <dbReference type="ARBA" id="ARBA00005964"/>
    </source>
</evidence>